<organism evidence="1 2">
    <name type="scientific">Ancylostoma ceylanicum</name>
    <dbReference type="NCBI Taxonomy" id="53326"/>
    <lineage>
        <taxon>Eukaryota</taxon>
        <taxon>Metazoa</taxon>
        <taxon>Ecdysozoa</taxon>
        <taxon>Nematoda</taxon>
        <taxon>Chromadorea</taxon>
        <taxon>Rhabditida</taxon>
        <taxon>Rhabditina</taxon>
        <taxon>Rhabditomorpha</taxon>
        <taxon>Strongyloidea</taxon>
        <taxon>Ancylostomatidae</taxon>
        <taxon>Ancylostomatinae</taxon>
        <taxon>Ancylostoma</taxon>
    </lineage>
</organism>
<dbReference type="Proteomes" id="UP000024635">
    <property type="component" value="Unassembled WGS sequence"/>
</dbReference>
<sequence length="78" mass="9058">MWSCCSQTSTSEKVQTVFALILFHRFFSDSSYPESLPLCSSTLHLLNIESLFYRTVFAEFVLAFRALRLTTKLKSTYF</sequence>
<reference evidence="2" key="1">
    <citation type="journal article" date="2015" name="Nat. Genet.">
        <title>The genome and transcriptome of the zoonotic hookworm Ancylostoma ceylanicum identify infection-specific gene families.</title>
        <authorList>
            <person name="Schwarz E.M."/>
            <person name="Hu Y."/>
            <person name="Antoshechkin I."/>
            <person name="Miller M.M."/>
            <person name="Sternberg P.W."/>
            <person name="Aroian R.V."/>
        </authorList>
    </citation>
    <scope>NUCLEOTIDE SEQUENCE</scope>
    <source>
        <strain evidence="2">HY135</strain>
    </source>
</reference>
<comment type="caution">
    <text evidence="1">The sequence shown here is derived from an EMBL/GenBank/DDBJ whole genome shotgun (WGS) entry which is preliminary data.</text>
</comment>
<accession>A0A016SUP1</accession>
<gene>
    <name evidence="1" type="primary">Acey_s0173.g389</name>
    <name evidence="1" type="ORF">Y032_0173g389</name>
</gene>
<name>A0A016SUP1_9BILA</name>
<evidence type="ECO:0000313" key="2">
    <source>
        <dbReference type="Proteomes" id="UP000024635"/>
    </source>
</evidence>
<proteinExistence type="predicted"/>
<evidence type="ECO:0000313" key="1">
    <source>
        <dbReference type="EMBL" id="EYB94260.1"/>
    </source>
</evidence>
<protein>
    <submittedName>
        <fullName evidence="1">Uncharacterized protein</fullName>
    </submittedName>
</protein>
<dbReference type="EMBL" id="JARK01001509">
    <property type="protein sequence ID" value="EYB94260.1"/>
    <property type="molecule type" value="Genomic_DNA"/>
</dbReference>
<keyword evidence="2" id="KW-1185">Reference proteome</keyword>
<dbReference type="AlphaFoldDB" id="A0A016SUP1"/>